<organism evidence="7 8">
    <name type="scientific">Tribolium castaneum</name>
    <name type="common">Red flour beetle</name>
    <dbReference type="NCBI Taxonomy" id="7070"/>
    <lineage>
        <taxon>Eukaryota</taxon>
        <taxon>Metazoa</taxon>
        <taxon>Ecdysozoa</taxon>
        <taxon>Arthropoda</taxon>
        <taxon>Hexapoda</taxon>
        <taxon>Insecta</taxon>
        <taxon>Pterygota</taxon>
        <taxon>Neoptera</taxon>
        <taxon>Endopterygota</taxon>
        <taxon>Coleoptera</taxon>
        <taxon>Polyphaga</taxon>
        <taxon>Cucujiformia</taxon>
        <taxon>Tenebrionidae</taxon>
        <taxon>Tenebrionidae incertae sedis</taxon>
        <taxon>Tribolium</taxon>
    </lineage>
</organism>
<feature type="transmembrane region" description="Helical" evidence="6">
    <location>
        <begin position="41"/>
        <end position="63"/>
    </location>
</feature>
<evidence type="ECO:0000256" key="3">
    <source>
        <dbReference type="ARBA" id="ARBA00022692"/>
    </source>
</evidence>
<dbReference type="InterPro" id="IPR011701">
    <property type="entry name" value="MFS"/>
</dbReference>
<dbReference type="InterPro" id="IPR036259">
    <property type="entry name" value="MFS_trans_sf"/>
</dbReference>
<keyword evidence="3 6" id="KW-0812">Transmembrane</keyword>
<evidence type="ECO:0000256" key="5">
    <source>
        <dbReference type="ARBA" id="ARBA00023136"/>
    </source>
</evidence>
<reference evidence="7 8" key="1">
    <citation type="journal article" date="2008" name="Nature">
        <title>The genome of the model beetle and pest Tribolium castaneum.</title>
        <authorList>
            <consortium name="Tribolium Genome Sequencing Consortium"/>
            <person name="Richards S."/>
            <person name="Gibbs R.A."/>
            <person name="Weinstock G.M."/>
            <person name="Brown S.J."/>
            <person name="Denell R."/>
            <person name="Beeman R.W."/>
            <person name="Gibbs R."/>
            <person name="Beeman R.W."/>
            <person name="Brown S.J."/>
            <person name="Bucher G."/>
            <person name="Friedrich M."/>
            <person name="Grimmelikhuijzen C.J."/>
            <person name="Klingler M."/>
            <person name="Lorenzen M."/>
            <person name="Richards S."/>
            <person name="Roth S."/>
            <person name="Schroder R."/>
            <person name="Tautz D."/>
            <person name="Zdobnov E.M."/>
            <person name="Muzny D."/>
            <person name="Gibbs R.A."/>
            <person name="Weinstock G.M."/>
            <person name="Attaway T."/>
            <person name="Bell S."/>
            <person name="Buhay C.J."/>
            <person name="Chandrabose M.N."/>
            <person name="Chavez D."/>
            <person name="Clerk-Blankenburg K.P."/>
            <person name="Cree A."/>
            <person name="Dao M."/>
            <person name="Davis C."/>
            <person name="Chacko J."/>
            <person name="Dinh H."/>
            <person name="Dugan-Rocha S."/>
            <person name="Fowler G."/>
            <person name="Garner T.T."/>
            <person name="Garnes J."/>
            <person name="Gnirke A."/>
            <person name="Hawes A."/>
            <person name="Hernandez J."/>
            <person name="Hines S."/>
            <person name="Holder M."/>
            <person name="Hume J."/>
            <person name="Jhangiani S.N."/>
            <person name="Joshi V."/>
            <person name="Khan Z.M."/>
            <person name="Jackson L."/>
            <person name="Kovar C."/>
            <person name="Kowis A."/>
            <person name="Lee S."/>
            <person name="Lewis L.R."/>
            <person name="Margolis J."/>
            <person name="Morgan M."/>
            <person name="Nazareth L.V."/>
            <person name="Nguyen N."/>
            <person name="Okwuonu G."/>
            <person name="Parker D."/>
            <person name="Richards S."/>
            <person name="Ruiz S.J."/>
            <person name="Santibanez J."/>
            <person name="Savard J."/>
            <person name="Scherer S.E."/>
            <person name="Schneider B."/>
            <person name="Sodergren E."/>
            <person name="Tautz D."/>
            <person name="Vattahil S."/>
            <person name="Villasana D."/>
            <person name="White C.S."/>
            <person name="Wright R."/>
            <person name="Park Y."/>
            <person name="Beeman R.W."/>
            <person name="Lord J."/>
            <person name="Oppert B."/>
            <person name="Lorenzen M."/>
            <person name="Brown S."/>
            <person name="Wang L."/>
            <person name="Savard J."/>
            <person name="Tautz D."/>
            <person name="Richards S."/>
            <person name="Weinstock G."/>
            <person name="Gibbs R.A."/>
            <person name="Liu Y."/>
            <person name="Worley K."/>
            <person name="Weinstock G."/>
            <person name="Elsik C.G."/>
            <person name="Reese J.T."/>
            <person name="Elhaik E."/>
            <person name="Landan G."/>
            <person name="Graur D."/>
            <person name="Arensburger P."/>
            <person name="Atkinson P."/>
            <person name="Beeman R.W."/>
            <person name="Beidler J."/>
            <person name="Brown S.J."/>
            <person name="Demuth J.P."/>
            <person name="Drury D.W."/>
            <person name="Du Y.Z."/>
            <person name="Fujiwara H."/>
            <person name="Lorenzen M."/>
            <person name="Maselli V."/>
            <person name="Osanai M."/>
            <person name="Park Y."/>
            <person name="Robertson H.M."/>
            <person name="Tu Z."/>
            <person name="Wang J.J."/>
            <person name="Wang S."/>
            <person name="Richards S."/>
            <person name="Song H."/>
            <person name="Zhang L."/>
            <person name="Sodergren E."/>
            <person name="Werner D."/>
            <person name="Stanke M."/>
            <person name="Morgenstern B."/>
            <person name="Solovyev V."/>
            <person name="Kosarev P."/>
            <person name="Brown G."/>
            <person name="Chen H.C."/>
            <person name="Ermolaeva O."/>
            <person name="Hlavina W."/>
            <person name="Kapustin Y."/>
            <person name="Kiryutin B."/>
            <person name="Kitts P."/>
            <person name="Maglott D."/>
            <person name="Pruitt K."/>
            <person name="Sapojnikov V."/>
            <person name="Souvorov A."/>
            <person name="Mackey A.J."/>
            <person name="Waterhouse R.M."/>
            <person name="Wyder S."/>
            <person name="Zdobnov E.M."/>
            <person name="Zdobnov E.M."/>
            <person name="Wyder S."/>
            <person name="Kriventseva E.V."/>
            <person name="Kadowaki T."/>
            <person name="Bork P."/>
            <person name="Aranda M."/>
            <person name="Bao R."/>
            <person name="Beermann A."/>
            <person name="Berns N."/>
            <person name="Bolognesi R."/>
            <person name="Bonneton F."/>
            <person name="Bopp D."/>
            <person name="Brown S.J."/>
            <person name="Bucher G."/>
            <person name="Butts T."/>
            <person name="Chaumot A."/>
            <person name="Denell R.E."/>
            <person name="Ferrier D.E."/>
            <person name="Friedrich M."/>
            <person name="Gordon C.M."/>
            <person name="Jindra M."/>
            <person name="Klingler M."/>
            <person name="Lan Q."/>
            <person name="Lattorff H.M."/>
            <person name="Laudet V."/>
            <person name="von Levetsow C."/>
            <person name="Liu Z."/>
            <person name="Lutz R."/>
            <person name="Lynch J.A."/>
            <person name="da Fonseca R.N."/>
            <person name="Posnien N."/>
            <person name="Reuter R."/>
            <person name="Roth S."/>
            <person name="Savard J."/>
            <person name="Schinko J.B."/>
            <person name="Schmitt C."/>
            <person name="Schoppmeier M."/>
            <person name="Schroder R."/>
            <person name="Shippy T.D."/>
            <person name="Simonnet F."/>
            <person name="Marques-Souza H."/>
            <person name="Tautz D."/>
            <person name="Tomoyasu Y."/>
            <person name="Trauner J."/>
            <person name="Van der Zee M."/>
            <person name="Vervoort M."/>
            <person name="Wittkopp N."/>
            <person name="Wimmer E.A."/>
            <person name="Yang X."/>
            <person name="Jones A.K."/>
            <person name="Sattelle D.B."/>
            <person name="Ebert P.R."/>
            <person name="Nelson D."/>
            <person name="Scott J.G."/>
            <person name="Beeman R.W."/>
            <person name="Muthukrishnan S."/>
            <person name="Kramer K.J."/>
            <person name="Arakane Y."/>
            <person name="Beeman R.W."/>
            <person name="Zhu Q."/>
            <person name="Hogenkamp D."/>
            <person name="Dixit R."/>
            <person name="Oppert B."/>
            <person name="Jiang H."/>
            <person name="Zou Z."/>
            <person name="Marshall J."/>
            <person name="Elpidina E."/>
            <person name="Vinokurov K."/>
            <person name="Oppert C."/>
            <person name="Zou Z."/>
            <person name="Evans J."/>
            <person name="Lu Z."/>
            <person name="Zhao P."/>
            <person name="Sumathipala N."/>
            <person name="Altincicek B."/>
            <person name="Vilcinskas A."/>
            <person name="Williams M."/>
            <person name="Hultmark D."/>
            <person name="Hetru C."/>
            <person name="Jiang H."/>
            <person name="Grimmelikhuijzen C.J."/>
            <person name="Hauser F."/>
            <person name="Cazzamali G."/>
            <person name="Williamson M."/>
            <person name="Park Y."/>
            <person name="Li B."/>
            <person name="Tanaka Y."/>
            <person name="Predel R."/>
            <person name="Neupert S."/>
            <person name="Schachtner J."/>
            <person name="Verleyen P."/>
            <person name="Raible F."/>
            <person name="Bork P."/>
            <person name="Friedrich M."/>
            <person name="Walden K.K."/>
            <person name="Robertson H.M."/>
            <person name="Angeli S."/>
            <person name="Foret S."/>
            <person name="Bucher G."/>
            <person name="Schuetz S."/>
            <person name="Maleszka R."/>
            <person name="Wimmer E.A."/>
            <person name="Beeman R.W."/>
            <person name="Lorenzen M."/>
            <person name="Tomoyasu Y."/>
            <person name="Miller S.C."/>
            <person name="Grossmann D."/>
            <person name="Bucher G."/>
        </authorList>
    </citation>
    <scope>NUCLEOTIDE SEQUENCE [LARGE SCALE GENOMIC DNA]</scope>
    <source>
        <strain evidence="7 8">Georgia GA2</strain>
    </source>
</reference>
<keyword evidence="8" id="KW-1185">Reference proteome</keyword>
<feature type="transmembrane region" description="Helical" evidence="6">
    <location>
        <begin position="240"/>
        <end position="258"/>
    </location>
</feature>
<evidence type="ECO:0000256" key="1">
    <source>
        <dbReference type="ARBA" id="ARBA00004141"/>
    </source>
</evidence>
<feature type="transmembrane region" description="Helical" evidence="6">
    <location>
        <begin position="177"/>
        <end position="195"/>
    </location>
</feature>
<dbReference type="PANTHER" id="PTHR23506:SF28">
    <property type="entry name" value="MFS-TYPE TRANSPORTER SLC18B1-LIKE PROTEIN"/>
    <property type="match status" value="1"/>
</dbReference>
<dbReference type="STRING" id="7070.A0A139WH29"/>
<protein>
    <submittedName>
        <fullName evidence="7">MFS-type transporter SLC18B1-like Protein</fullName>
    </submittedName>
</protein>
<feature type="transmembrane region" description="Helical" evidence="6">
    <location>
        <begin position="136"/>
        <end position="156"/>
    </location>
</feature>
<evidence type="ECO:0000256" key="6">
    <source>
        <dbReference type="SAM" id="Phobius"/>
    </source>
</evidence>
<dbReference type="EMBL" id="KQ971343">
    <property type="protein sequence ID" value="KYB27155.1"/>
    <property type="molecule type" value="Genomic_DNA"/>
</dbReference>
<dbReference type="Pfam" id="PF07690">
    <property type="entry name" value="MFS_1"/>
    <property type="match status" value="1"/>
</dbReference>
<keyword evidence="5 6" id="KW-0472">Membrane</keyword>
<dbReference type="InterPro" id="IPR050930">
    <property type="entry name" value="MFS_Vesicular_Transporter"/>
</dbReference>
<keyword evidence="4 6" id="KW-1133">Transmembrane helix</keyword>
<comment type="subcellular location">
    <subcellularLocation>
        <location evidence="1">Membrane</location>
        <topology evidence="1">Multi-pass membrane protein</topology>
    </subcellularLocation>
</comment>
<reference evidence="7 8" key="2">
    <citation type="journal article" date="2010" name="Nucleic Acids Res.">
        <title>BeetleBase in 2010: revisions to provide comprehensive genomic information for Tribolium castaneum.</title>
        <authorList>
            <person name="Kim H.S."/>
            <person name="Murphy T."/>
            <person name="Xia J."/>
            <person name="Caragea D."/>
            <person name="Park Y."/>
            <person name="Beeman R.W."/>
            <person name="Lorenzen M.D."/>
            <person name="Butcher S."/>
            <person name="Manak J.R."/>
            <person name="Brown S.J."/>
        </authorList>
    </citation>
    <scope>GENOME REANNOTATION</scope>
    <source>
        <strain evidence="7 8">Georgia GA2</strain>
    </source>
</reference>
<proteinExistence type="predicted"/>
<accession>A0A139WH29</accession>
<dbReference type="GO" id="GO:0016020">
    <property type="term" value="C:membrane"/>
    <property type="evidence" value="ECO:0007669"/>
    <property type="project" value="UniProtKB-SubCell"/>
</dbReference>
<dbReference type="PANTHER" id="PTHR23506">
    <property type="entry name" value="GH10249P"/>
    <property type="match status" value="1"/>
</dbReference>
<dbReference type="GO" id="GO:0022857">
    <property type="term" value="F:transmembrane transporter activity"/>
    <property type="evidence" value="ECO:0000318"/>
    <property type="project" value="GO_Central"/>
</dbReference>
<feature type="transmembrane region" description="Helical" evidence="6">
    <location>
        <begin position="341"/>
        <end position="365"/>
    </location>
</feature>
<dbReference type="InParanoid" id="A0A139WH29"/>
<dbReference type="Gene3D" id="1.20.1250.20">
    <property type="entry name" value="MFS general substrate transporter like domains"/>
    <property type="match status" value="2"/>
</dbReference>
<dbReference type="AlphaFoldDB" id="A0A139WH29"/>
<evidence type="ECO:0000313" key="7">
    <source>
        <dbReference type="EMBL" id="KYB27155.1"/>
    </source>
</evidence>
<feature type="transmembrane region" description="Helical" evidence="6">
    <location>
        <begin position="215"/>
        <end position="233"/>
    </location>
</feature>
<keyword evidence="2" id="KW-0813">Transport</keyword>
<feature type="transmembrane region" description="Helical" evidence="6">
    <location>
        <begin position="15"/>
        <end position="34"/>
    </location>
</feature>
<gene>
    <name evidence="7" type="primary">AUGUSTUS-3.0.2_33112</name>
    <name evidence="7" type="ORF">TcasGA2_TC033112</name>
</gene>
<evidence type="ECO:0000313" key="8">
    <source>
        <dbReference type="Proteomes" id="UP000007266"/>
    </source>
</evidence>
<evidence type="ECO:0000256" key="2">
    <source>
        <dbReference type="ARBA" id="ARBA00022448"/>
    </source>
</evidence>
<feature type="transmembrane region" description="Helical" evidence="6">
    <location>
        <begin position="312"/>
        <end position="335"/>
    </location>
</feature>
<evidence type="ECO:0000256" key="4">
    <source>
        <dbReference type="ARBA" id="ARBA00022989"/>
    </source>
</evidence>
<feature type="transmembrane region" description="Helical" evidence="6">
    <location>
        <begin position="270"/>
        <end position="291"/>
    </location>
</feature>
<dbReference type="SUPFAM" id="SSF103473">
    <property type="entry name" value="MFS general substrate transporter"/>
    <property type="match status" value="1"/>
</dbReference>
<dbReference type="Proteomes" id="UP000007266">
    <property type="component" value="Linkage group 5"/>
</dbReference>
<sequence>MTQIGADLYIFELPVNFSALVTITSSLFLGLIIPKYRQRDLFVGAVVLSRTGSILFGVLYYYVTDETFFTCLAYILRGIEEAGACAYFISGYVLIFRSFCDHAGIIRGFLECAVEIGTTIGPPVGDLFFTFKESGLPFYFVGIFTIFLALVGRCVLDEVINTSKQYQSLTNFMQIPAIIVTSCVVLTVSLTTSALDPSLGEYLTNLLPFRKSDYVYLFIAAAFAFSTPAWNYLTEKLARFEWIMPLGLYLTGLAIILLELDLVCSDFDKYFKLINVCMLGVCMAMSLAPTFRCLTTAAFENGYENNVTTHSYVISTWTFMFSLGEILGPAVGILVYQKYDFWVVCWMIATLNILVGFLCTLFFYCKRNKRNICCKFNVTIHFK</sequence>
<name>A0A139WH29_TRICA</name>